<dbReference type="Proteomes" id="UP001281761">
    <property type="component" value="Unassembled WGS sequence"/>
</dbReference>
<gene>
    <name evidence="1" type="ORF">BLNAU_10521</name>
</gene>
<sequence>MQLHSATHYGDSIYAQTNDSFYDDVITERLSTEENEKTLLQSAACFMETSEISLCNTKNRIFNIEFPVYGLSTLISQMRLYVWIAQTEYELLDSNNERTYNDLHPIPRYIGSACRYDLRSGINTLTNEILASSQNSIDLQGVPD</sequence>
<comment type="caution">
    <text evidence="1">The sequence shown here is derived from an EMBL/GenBank/DDBJ whole genome shotgun (WGS) entry which is preliminary data.</text>
</comment>
<proteinExistence type="predicted"/>
<evidence type="ECO:0000313" key="2">
    <source>
        <dbReference type="Proteomes" id="UP001281761"/>
    </source>
</evidence>
<organism evidence="1 2">
    <name type="scientific">Blattamonas nauphoetae</name>
    <dbReference type="NCBI Taxonomy" id="2049346"/>
    <lineage>
        <taxon>Eukaryota</taxon>
        <taxon>Metamonada</taxon>
        <taxon>Preaxostyla</taxon>
        <taxon>Oxymonadida</taxon>
        <taxon>Blattamonas</taxon>
    </lineage>
</organism>
<accession>A0ABQ9XPY9</accession>
<dbReference type="EMBL" id="JARBJD010000077">
    <property type="protein sequence ID" value="KAK2954501.1"/>
    <property type="molecule type" value="Genomic_DNA"/>
</dbReference>
<keyword evidence="2" id="KW-1185">Reference proteome</keyword>
<reference evidence="1 2" key="1">
    <citation type="journal article" date="2022" name="bioRxiv">
        <title>Genomics of Preaxostyla Flagellates Illuminates Evolutionary Transitions and the Path Towards Mitochondrial Loss.</title>
        <authorList>
            <person name="Novak L.V.F."/>
            <person name="Treitli S.C."/>
            <person name="Pyrih J."/>
            <person name="Halakuc P."/>
            <person name="Pipaliya S.V."/>
            <person name="Vacek V."/>
            <person name="Brzon O."/>
            <person name="Soukal P."/>
            <person name="Eme L."/>
            <person name="Dacks J.B."/>
            <person name="Karnkowska A."/>
            <person name="Elias M."/>
            <person name="Hampl V."/>
        </authorList>
    </citation>
    <scope>NUCLEOTIDE SEQUENCE [LARGE SCALE GENOMIC DNA]</scope>
    <source>
        <strain evidence="1">NAU3</strain>
        <tissue evidence="1">Gut</tissue>
    </source>
</reference>
<name>A0ABQ9XPY9_9EUKA</name>
<evidence type="ECO:0000313" key="1">
    <source>
        <dbReference type="EMBL" id="KAK2954501.1"/>
    </source>
</evidence>
<protein>
    <submittedName>
        <fullName evidence="1">Uncharacterized protein</fullName>
    </submittedName>
</protein>